<accession>A0AA35YZ95</accession>
<keyword evidence="2" id="KW-1185">Reference proteome</keyword>
<sequence length="100" mass="11513">MSSVYKQIALGDGGQEPKTHTQFKVPSKKSIEAVDYIESMMEAVMEDRLFETNWWDKTIQDKLTNPRNNTLVRIQVGYARMNLKPNFQMNGIKSPCMISI</sequence>
<dbReference type="Proteomes" id="UP001177003">
    <property type="component" value="Chromosome 4"/>
</dbReference>
<dbReference type="AlphaFoldDB" id="A0AA35YZ95"/>
<evidence type="ECO:0000313" key="2">
    <source>
        <dbReference type="Proteomes" id="UP001177003"/>
    </source>
</evidence>
<reference evidence="1" key="1">
    <citation type="submission" date="2023-04" db="EMBL/GenBank/DDBJ databases">
        <authorList>
            <person name="Vijverberg K."/>
            <person name="Xiong W."/>
            <person name="Schranz E."/>
        </authorList>
    </citation>
    <scope>NUCLEOTIDE SEQUENCE</scope>
</reference>
<proteinExistence type="predicted"/>
<name>A0AA35YZ95_LACSI</name>
<gene>
    <name evidence="1" type="ORF">LSALG_LOCUS22449</name>
</gene>
<dbReference type="EMBL" id="OX465080">
    <property type="protein sequence ID" value="CAI9282826.1"/>
    <property type="molecule type" value="Genomic_DNA"/>
</dbReference>
<organism evidence="1 2">
    <name type="scientific">Lactuca saligna</name>
    <name type="common">Willowleaf lettuce</name>
    <dbReference type="NCBI Taxonomy" id="75948"/>
    <lineage>
        <taxon>Eukaryota</taxon>
        <taxon>Viridiplantae</taxon>
        <taxon>Streptophyta</taxon>
        <taxon>Embryophyta</taxon>
        <taxon>Tracheophyta</taxon>
        <taxon>Spermatophyta</taxon>
        <taxon>Magnoliopsida</taxon>
        <taxon>eudicotyledons</taxon>
        <taxon>Gunneridae</taxon>
        <taxon>Pentapetalae</taxon>
        <taxon>asterids</taxon>
        <taxon>campanulids</taxon>
        <taxon>Asterales</taxon>
        <taxon>Asteraceae</taxon>
        <taxon>Cichorioideae</taxon>
        <taxon>Cichorieae</taxon>
        <taxon>Lactucinae</taxon>
        <taxon>Lactuca</taxon>
    </lineage>
</organism>
<protein>
    <submittedName>
        <fullName evidence="1">Uncharacterized protein</fullName>
    </submittedName>
</protein>
<evidence type="ECO:0000313" key="1">
    <source>
        <dbReference type="EMBL" id="CAI9282826.1"/>
    </source>
</evidence>